<dbReference type="InterPro" id="IPR045036">
    <property type="entry name" value="Spartin-like"/>
</dbReference>
<name>A0ABD6EFF9_9BILA</name>
<proteinExistence type="predicted"/>
<protein>
    <recommendedName>
        <fullName evidence="2">Senescence domain-containing protein</fullName>
    </recommendedName>
</protein>
<dbReference type="Proteomes" id="UP001608902">
    <property type="component" value="Unassembled WGS sequence"/>
</dbReference>
<comment type="caution">
    <text evidence="3">The sequence shown here is derived from an EMBL/GenBank/DDBJ whole genome shotgun (WGS) entry which is preliminary data.</text>
</comment>
<evidence type="ECO:0000313" key="4">
    <source>
        <dbReference type="Proteomes" id="UP001608902"/>
    </source>
</evidence>
<dbReference type="Pfam" id="PF06911">
    <property type="entry name" value="Senescence"/>
    <property type="match status" value="1"/>
</dbReference>
<evidence type="ECO:0000313" key="3">
    <source>
        <dbReference type="EMBL" id="MFH4977956.1"/>
    </source>
</evidence>
<dbReference type="InterPro" id="IPR009686">
    <property type="entry name" value="Senescence/spartin_C"/>
</dbReference>
<dbReference type="AlphaFoldDB" id="A0ABD6EFF9"/>
<accession>A0ABD6EFF9</accession>
<feature type="domain" description="Senescence" evidence="2">
    <location>
        <begin position="249"/>
        <end position="431"/>
    </location>
</feature>
<dbReference type="PANTHER" id="PTHR21068:SF43">
    <property type="entry name" value="SPARTIN"/>
    <property type="match status" value="1"/>
</dbReference>
<feature type="coiled-coil region" evidence="1">
    <location>
        <begin position="55"/>
        <end position="82"/>
    </location>
</feature>
<evidence type="ECO:0000259" key="2">
    <source>
        <dbReference type="Pfam" id="PF06911"/>
    </source>
</evidence>
<organism evidence="3 4">
    <name type="scientific">Gnathostoma spinigerum</name>
    <dbReference type="NCBI Taxonomy" id="75299"/>
    <lineage>
        <taxon>Eukaryota</taxon>
        <taxon>Metazoa</taxon>
        <taxon>Ecdysozoa</taxon>
        <taxon>Nematoda</taxon>
        <taxon>Chromadorea</taxon>
        <taxon>Rhabditida</taxon>
        <taxon>Spirurina</taxon>
        <taxon>Gnathostomatomorpha</taxon>
        <taxon>Gnathostomatoidea</taxon>
        <taxon>Gnathostomatidae</taxon>
        <taxon>Gnathostoma</taxon>
    </lineage>
</organism>
<evidence type="ECO:0000256" key="1">
    <source>
        <dbReference type="SAM" id="Coils"/>
    </source>
</evidence>
<dbReference type="EMBL" id="JBGFUD010002750">
    <property type="protein sequence ID" value="MFH4977956.1"/>
    <property type="molecule type" value="Genomic_DNA"/>
</dbReference>
<gene>
    <name evidence="3" type="ORF">AB6A40_004665</name>
</gene>
<dbReference type="PANTHER" id="PTHR21068">
    <property type="entry name" value="SPARTIN"/>
    <property type="match status" value="1"/>
</dbReference>
<keyword evidence="4" id="KW-1185">Reference proteome</keyword>
<reference evidence="3 4" key="1">
    <citation type="submission" date="2024-08" db="EMBL/GenBank/DDBJ databases">
        <title>Gnathostoma spinigerum genome.</title>
        <authorList>
            <person name="Gonzalez-Bertolin B."/>
            <person name="Monzon S."/>
            <person name="Zaballos A."/>
            <person name="Jimenez P."/>
            <person name="Dekumyoy P."/>
            <person name="Varona S."/>
            <person name="Cuesta I."/>
            <person name="Sumanam S."/>
            <person name="Adisakwattana P."/>
            <person name="Gasser R.B."/>
            <person name="Hernandez-Gonzalez A."/>
            <person name="Young N.D."/>
            <person name="Perteguer M.J."/>
        </authorList>
    </citation>
    <scope>NUCLEOTIDE SEQUENCE [LARGE SCALE GENOMIC DNA]</scope>
    <source>
        <strain evidence="3">AL3</strain>
        <tissue evidence="3">Liver</tissue>
    </source>
</reference>
<keyword evidence="1" id="KW-0175">Coiled coil</keyword>
<sequence length="463" mass="50949">MHADDYFSEVFARFERGLCFDEAGDKDNAVLMYEQGVKIFKDGAQMKDAKSSELYEAMFEAAKRAEQRLAEIKDDSEEFCQKKSYQHSEAKEDQTNISLRDHLESVGSGNAELIFFIPDGVQVFMIEGDSASTPTRPSALEVFRLTQDDDAVDSQNGEVFIKVGPWVYPLIRGKTPMLKNDIGAYVVPNPTPDHPDMYVGIILPSDIEDSIKESFLNLVSNYTELRSHAISRTLSAEEKQRVSEKISQLLIKGGEKIAWNVHRTATKASGIVSSKSANYRSRMSPVEKEVMLNPTVRNGVHYFHKGSKIMARCTRHLLNMIGDLGVAVGKSLASNADKYFGGGENGGLVSDTITVVGGGVVSVSTVWMALENASKSLCRNIADESVETIRLKYGDEVSTTAHEAFYGTGHTALAAFHIWDLGPRSIAGRAARKAGTQFIIDMNEKSHPFSNQGKIQQAGSDLK</sequence>